<evidence type="ECO:0000256" key="1">
    <source>
        <dbReference type="SAM" id="SignalP"/>
    </source>
</evidence>
<evidence type="ECO:0008006" key="4">
    <source>
        <dbReference type="Google" id="ProtNLM"/>
    </source>
</evidence>
<keyword evidence="3" id="KW-1185">Reference proteome</keyword>
<dbReference type="EMBL" id="JAXAFJ010000002">
    <property type="protein sequence ID" value="MDX6805183.1"/>
    <property type="molecule type" value="Genomic_DNA"/>
</dbReference>
<protein>
    <recommendedName>
        <fullName evidence="4">Transmembrane protein</fullName>
    </recommendedName>
</protein>
<comment type="caution">
    <text evidence="2">The sequence shown here is derived from an EMBL/GenBank/DDBJ whole genome shotgun (WGS) entry which is preliminary data.</text>
</comment>
<feature type="chain" id="PRO_5046433226" description="Transmembrane protein" evidence="1">
    <location>
        <begin position="28"/>
        <end position="128"/>
    </location>
</feature>
<accession>A0ABU4RLT8</accession>
<gene>
    <name evidence="2" type="ORF">SCD90_03810</name>
</gene>
<feature type="signal peptide" evidence="1">
    <location>
        <begin position="1"/>
        <end position="27"/>
    </location>
</feature>
<proteinExistence type="predicted"/>
<dbReference type="RefSeq" id="WP_319843310.1">
    <property type="nucleotide sequence ID" value="NZ_JAXAFJ010000002.1"/>
</dbReference>
<sequence>MAFPFNMRTAAAGLALLTALGATGVQAAPAFNAAPVVAQATEGVADANLTEVRNRRYHRGYYRHHGGIGPGVALGALGVIAGAAVANSYYNDRYYDDGYYAPRRVYRYYEAPPAYYYAPPPRRYYYRY</sequence>
<evidence type="ECO:0000313" key="3">
    <source>
        <dbReference type="Proteomes" id="UP001274321"/>
    </source>
</evidence>
<reference evidence="2 3" key="1">
    <citation type="submission" date="2023-11" db="EMBL/GenBank/DDBJ databases">
        <authorList>
            <person name="Bao R."/>
        </authorList>
    </citation>
    <scope>NUCLEOTIDE SEQUENCE [LARGE SCALE GENOMIC DNA]</scope>
    <source>
        <strain evidence="2 3">PJ23</strain>
    </source>
</reference>
<keyword evidence="1" id="KW-0732">Signal</keyword>
<evidence type="ECO:0000313" key="2">
    <source>
        <dbReference type="EMBL" id="MDX6805183.1"/>
    </source>
</evidence>
<organism evidence="2 3">
    <name type="scientific">Terrihabitans rhizophilus</name>
    <dbReference type="NCBI Taxonomy" id="3092662"/>
    <lineage>
        <taxon>Bacteria</taxon>
        <taxon>Pseudomonadati</taxon>
        <taxon>Pseudomonadota</taxon>
        <taxon>Alphaproteobacteria</taxon>
        <taxon>Hyphomicrobiales</taxon>
        <taxon>Terrihabitans</taxon>
    </lineage>
</organism>
<dbReference type="Proteomes" id="UP001274321">
    <property type="component" value="Unassembled WGS sequence"/>
</dbReference>
<name>A0ABU4RLT8_9HYPH</name>